<dbReference type="RefSeq" id="WP_084282425.1">
    <property type="nucleotide sequence ID" value="NZ_FWXJ01000002.1"/>
</dbReference>
<name>A0A1W1Y9L8_9BURK</name>
<dbReference type="Proteomes" id="UP000192708">
    <property type="component" value="Unassembled WGS sequence"/>
</dbReference>
<dbReference type="OrthoDB" id="9796281at2"/>
<evidence type="ECO:0000313" key="2">
    <source>
        <dbReference type="Proteomes" id="UP000192708"/>
    </source>
</evidence>
<organism evidence="1 2">
    <name type="scientific">Polynucleobacter kasalickyi</name>
    <dbReference type="NCBI Taxonomy" id="1938817"/>
    <lineage>
        <taxon>Bacteria</taxon>
        <taxon>Pseudomonadati</taxon>
        <taxon>Pseudomonadota</taxon>
        <taxon>Betaproteobacteria</taxon>
        <taxon>Burkholderiales</taxon>
        <taxon>Burkholderiaceae</taxon>
        <taxon>Polynucleobacter</taxon>
    </lineage>
</organism>
<accession>A0A1W1Y9L8</accession>
<dbReference type="Pfam" id="PF08843">
    <property type="entry name" value="AbiEii"/>
    <property type="match status" value="1"/>
</dbReference>
<dbReference type="GO" id="GO:0016740">
    <property type="term" value="F:transferase activity"/>
    <property type="evidence" value="ECO:0007669"/>
    <property type="project" value="UniProtKB-KW"/>
</dbReference>
<dbReference type="AlphaFoldDB" id="A0A1W1Y9L8"/>
<protein>
    <submittedName>
        <fullName evidence="1">Nucleotidyl transferase AbiEii toxin, Type IV TA system</fullName>
    </submittedName>
</protein>
<dbReference type="InterPro" id="IPR014942">
    <property type="entry name" value="AbiEii"/>
</dbReference>
<evidence type="ECO:0000313" key="1">
    <source>
        <dbReference type="EMBL" id="SMC32824.1"/>
    </source>
</evidence>
<proteinExistence type="predicted"/>
<keyword evidence="1" id="KW-0808">Transferase</keyword>
<sequence length="253" mass="28978">MLMLEFLPISTQKNFARLKEDARLADFTLIGETALALQIGHRSSEDLDFNIFGQVLPIKAIDEVLNDLEAHGAKIESLITPAQKSQFKINHSDNLDKYIQDYLIDGAKVTFHSRSENDRPKQQIAFLQSTPKLSVSNQGFNILGVDGLFVMKSIVVYDRIKSRDIYDLMILTRDFGYTIEQIITAINAYQPIRDRDPERFKSVVTGIIPLDKNDEGFSSIHLNVNIEDIYKYFKKMIDDYEVNLVKTIKKNLN</sequence>
<keyword evidence="2" id="KW-1185">Reference proteome</keyword>
<reference evidence="1 2" key="1">
    <citation type="submission" date="2017-04" db="EMBL/GenBank/DDBJ databases">
        <authorList>
            <person name="Afonso C.L."/>
            <person name="Miller P.J."/>
            <person name="Scott M.A."/>
            <person name="Spackman E."/>
            <person name="Goraichik I."/>
            <person name="Dimitrov K.M."/>
            <person name="Suarez D.L."/>
            <person name="Swayne D.E."/>
        </authorList>
    </citation>
    <scope>NUCLEOTIDE SEQUENCE [LARGE SCALE GENOMIC DNA]</scope>
    <source>
        <strain evidence="1 2">VK13</strain>
    </source>
</reference>
<dbReference type="STRING" id="1938817.SAMN06296008_102135"/>
<gene>
    <name evidence="1" type="ORF">SAMN06296008_102135</name>
</gene>
<dbReference type="EMBL" id="FWXJ01000002">
    <property type="protein sequence ID" value="SMC32824.1"/>
    <property type="molecule type" value="Genomic_DNA"/>
</dbReference>